<keyword evidence="6 8" id="KW-0131">Cell cycle</keyword>
<comment type="cofactor">
    <cofactor evidence="8">
        <name>Mg(2+)</name>
        <dbReference type="ChEBI" id="CHEBI:18420"/>
    </cofactor>
</comment>
<organism evidence="13 14">
    <name type="scientific">Dolosicoccus paucivorans</name>
    <dbReference type="NCBI Taxonomy" id="84521"/>
    <lineage>
        <taxon>Bacteria</taxon>
        <taxon>Bacillati</taxon>
        <taxon>Bacillota</taxon>
        <taxon>Bacilli</taxon>
        <taxon>Lactobacillales</taxon>
        <taxon>Aerococcaceae</taxon>
        <taxon>Dolosicoccus</taxon>
    </lineage>
</organism>
<keyword evidence="5 8" id="KW-0573">Peptidoglycan synthesis</keyword>
<dbReference type="Pfam" id="PF02875">
    <property type="entry name" value="Mur_ligase_C"/>
    <property type="match status" value="1"/>
</dbReference>
<feature type="binding site" evidence="8">
    <location>
        <begin position="116"/>
        <end position="122"/>
    </location>
    <ligand>
        <name>ATP</name>
        <dbReference type="ChEBI" id="CHEBI:30616"/>
    </ligand>
</feature>
<feature type="domain" description="Mur ligase N-terminal catalytic" evidence="10">
    <location>
        <begin position="26"/>
        <end position="102"/>
    </location>
</feature>
<dbReference type="PANTHER" id="PTHR23135:SF4">
    <property type="entry name" value="UDP-N-ACETYLMURAMOYL-L-ALANYL-D-GLUTAMATE--2,6-DIAMINOPIMELATE LIGASE MURE HOMOLOG, CHLOROPLASTIC"/>
    <property type="match status" value="1"/>
</dbReference>
<dbReference type="Pfam" id="PF01225">
    <property type="entry name" value="Mur_ligase"/>
    <property type="match status" value="1"/>
</dbReference>
<evidence type="ECO:0000259" key="12">
    <source>
        <dbReference type="Pfam" id="PF08245"/>
    </source>
</evidence>
<dbReference type="UniPathway" id="UPA00219"/>
<dbReference type="GO" id="GO:0005737">
    <property type="term" value="C:cytoplasm"/>
    <property type="evidence" value="ECO:0007669"/>
    <property type="project" value="UniProtKB-SubCell"/>
</dbReference>
<comment type="subcellular location">
    <subcellularLocation>
        <location evidence="8 9">Cytoplasm</location>
    </subcellularLocation>
</comment>
<evidence type="ECO:0000256" key="2">
    <source>
        <dbReference type="ARBA" id="ARBA00005898"/>
    </source>
</evidence>
<feature type="binding site" evidence="8">
    <location>
        <position position="185"/>
    </location>
    <ligand>
        <name>UDP-N-acetyl-alpha-D-muramoyl-L-alanyl-D-glutamate</name>
        <dbReference type="ChEBI" id="CHEBI:83900"/>
    </ligand>
</feature>
<feature type="binding site" evidence="8">
    <location>
        <position position="468"/>
    </location>
    <ligand>
        <name>meso-2,6-diaminopimelate</name>
        <dbReference type="ChEBI" id="CHEBI:57791"/>
    </ligand>
</feature>
<feature type="short sequence motif" description="Meso-diaminopimelate recognition motif" evidence="8">
    <location>
        <begin position="418"/>
        <end position="421"/>
    </location>
</feature>
<dbReference type="OrthoDB" id="9800958at2"/>
<dbReference type="PANTHER" id="PTHR23135">
    <property type="entry name" value="MUR LIGASE FAMILY MEMBER"/>
    <property type="match status" value="1"/>
</dbReference>
<dbReference type="GO" id="GO:0009252">
    <property type="term" value="P:peptidoglycan biosynthetic process"/>
    <property type="evidence" value="ECO:0007669"/>
    <property type="project" value="UniProtKB-UniRule"/>
</dbReference>
<keyword evidence="8" id="KW-0963">Cytoplasm</keyword>
<evidence type="ECO:0000256" key="5">
    <source>
        <dbReference type="ARBA" id="ARBA00022984"/>
    </source>
</evidence>
<evidence type="ECO:0000313" key="14">
    <source>
        <dbReference type="Proteomes" id="UP000235682"/>
    </source>
</evidence>
<feature type="binding site" evidence="8">
    <location>
        <position position="472"/>
    </location>
    <ligand>
        <name>meso-2,6-diaminopimelate</name>
        <dbReference type="ChEBI" id="CHEBI:57791"/>
    </ligand>
</feature>
<dbReference type="InterPro" id="IPR000713">
    <property type="entry name" value="Mur_ligase_N"/>
</dbReference>
<feature type="domain" description="Mur ligase C-terminal" evidence="11">
    <location>
        <begin position="344"/>
        <end position="470"/>
    </location>
</feature>
<dbReference type="Gene3D" id="3.40.1390.10">
    <property type="entry name" value="MurE/MurF, N-terminal domain"/>
    <property type="match status" value="1"/>
</dbReference>
<dbReference type="Pfam" id="PF08245">
    <property type="entry name" value="Mur_ligase_M"/>
    <property type="match status" value="1"/>
</dbReference>
<feature type="binding site" evidence="8">
    <location>
        <begin position="158"/>
        <end position="159"/>
    </location>
    <ligand>
        <name>UDP-N-acetyl-alpha-D-muramoyl-L-alanyl-D-glutamate</name>
        <dbReference type="ChEBI" id="CHEBI:83900"/>
    </ligand>
</feature>
<reference evidence="13 14" key="1">
    <citation type="submission" date="2017-09" db="EMBL/GenBank/DDBJ databases">
        <title>Bacterial strain isolated from the female urinary microbiota.</title>
        <authorList>
            <person name="Thomas-White K."/>
            <person name="Kumar N."/>
            <person name="Forster S."/>
            <person name="Putonti C."/>
            <person name="Lawley T."/>
            <person name="Wolfe A.J."/>
        </authorList>
    </citation>
    <scope>NUCLEOTIDE SEQUENCE [LARGE SCALE GENOMIC DNA]</scope>
    <source>
        <strain evidence="13 14">UMB0852</strain>
    </source>
</reference>
<evidence type="ECO:0000256" key="7">
    <source>
        <dbReference type="ARBA" id="ARBA00023316"/>
    </source>
</evidence>
<feature type="binding site" evidence="8">
    <location>
        <position position="394"/>
    </location>
    <ligand>
        <name>meso-2,6-diaminopimelate</name>
        <dbReference type="ChEBI" id="CHEBI:57791"/>
    </ligand>
</feature>
<dbReference type="SUPFAM" id="SSF53244">
    <property type="entry name" value="MurD-like peptide ligases, peptide-binding domain"/>
    <property type="match status" value="1"/>
</dbReference>
<keyword evidence="8" id="KW-0547">Nucleotide-binding</keyword>
<comment type="caution">
    <text evidence="13">The sequence shown here is derived from an EMBL/GenBank/DDBJ whole genome shotgun (WGS) entry which is preliminary data.</text>
</comment>
<evidence type="ECO:0000256" key="4">
    <source>
        <dbReference type="ARBA" id="ARBA00022960"/>
    </source>
</evidence>
<feature type="binding site" evidence="8">
    <location>
        <begin position="418"/>
        <end position="421"/>
    </location>
    <ligand>
        <name>meso-2,6-diaminopimelate</name>
        <dbReference type="ChEBI" id="CHEBI:57791"/>
    </ligand>
</feature>
<dbReference type="GO" id="GO:0005524">
    <property type="term" value="F:ATP binding"/>
    <property type="evidence" value="ECO:0007669"/>
    <property type="project" value="UniProtKB-UniRule"/>
</dbReference>
<dbReference type="GO" id="GO:0008765">
    <property type="term" value="F:UDP-N-acetylmuramoylalanyl-D-glutamate-2,6-diaminopimelate ligase activity"/>
    <property type="evidence" value="ECO:0007669"/>
    <property type="project" value="UniProtKB-UniRule"/>
</dbReference>
<dbReference type="NCBIfam" id="TIGR01085">
    <property type="entry name" value="murE"/>
    <property type="match status" value="1"/>
</dbReference>
<dbReference type="InterPro" id="IPR036565">
    <property type="entry name" value="Mur-like_cat_sf"/>
</dbReference>
<dbReference type="GO" id="GO:0000287">
    <property type="term" value="F:magnesium ion binding"/>
    <property type="evidence" value="ECO:0007669"/>
    <property type="project" value="UniProtKB-UniRule"/>
</dbReference>
<evidence type="ECO:0000259" key="10">
    <source>
        <dbReference type="Pfam" id="PF01225"/>
    </source>
</evidence>
<proteinExistence type="inferred from homology"/>
<dbReference type="GO" id="GO:0008360">
    <property type="term" value="P:regulation of cell shape"/>
    <property type="evidence" value="ECO:0007669"/>
    <property type="project" value="UniProtKB-KW"/>
</dbReference>
<dbReference type="GO" id="GO:0051301">
    <property type="term" value="P:cell division"/>
    <property type="evidence" value="ECO:0007669"/>
    <property type="project" value="UniProtKB-KW"/>
</dbReference>
<dbReference type="HAMAP" id="MF_00208">
    <property type="entry name" value="MurE"/>
    <property type="match status" value="1"/>
</dbReference>
<evidence type="ECO:0000313" key="13">
    <source>
        <dbReference type="EMBL" id="PMC58882.1"/>
    </source>
</evidence>
<dbReference type="InterPro" id="IPR013221">
    <property type="entry name" value="Mur_ligase_cen"/>
</dbReference>
<dbReference type="Gene3D" id="3.90.190.20">
    <property type="entry name" value="Mur ligase, C-terminal domain"/>
    <property type="match status" value="1"/>
</dbReference>
<comment type="catalytic activity">
    <reaction evidence="8">
        <text>UDP-N-acetyl-alpha-D-muramoyl-L-alanyl-D-glutamate + meso-2,6-diaminopimelate + ATP = UDP-N-acetyl-alpha-D-muramoyl-L-alanyl-gamma-D-glutamyl-meso-2,6-diaminopimelate + ADP + phosphate + H(+)</text>
        <dbReference type="Rhea" id="RHEA:23676"/>
        <dbReference type="ChEBI" id="CHEBI:15378"/>
        <dbReference type="ChEBI" id="CHEBI:30616"/>
        <dbReference type="ChEBI" id="CHEBI:43474"/>
        <dbReference type="ChEBI" id="CHEBI:57791"/>
        <dbReference type="ChEBI" id="CHEBI:83900"/>
        <dbReference type="ChEBI" id="CHEBI:83905"/>
        <dbReference type="ChEBI" id="CHEBI:456216"/>
        <dbReference type="EC" id="6.3.2.13"/>
    </reaction>
</comment>
<comment type="similarity">
    <text evidence="2 8">Belongs to the MurCDEF family. MurE subfamily.</text>
</comment>
<dbReference type="Gene3D" id="3.40.1190.10">
    <property type="entry name" value="Mur-like, catalytic domain"/>
    <property type="match status" value="1"/>
</dbReference>
<evidence type="ECO:0000256" key="6">
    <source>
        <dbReference type="ARBA" id="ARBA00023306"/>
    </source>
</evidence>
<keyword evidence="14" id="KW-1185">Reference proteome</keyword>
<keyword evidence="7 8" id="KW-0961">Cell wall biogenesis/degradation</keyword>
<evidence type="ECO:0000256" key="9">
    <source>
        <dbReference type="RuleBase" id="RU004135"/>
    </source>
</evidence>
<sequence length="500" mass="56382">MQLEVRELINTLYDGRVYGVNHDRKTITHLTNDTRQVIQNSAFIAIRGERFDGHQAIEEVVDKGAILIVVEELPDQWQQFPVTFLHVQNTVRAQAILANQFYHEPSKQLRVVAVTGTNGKTTVSSMISDLLSTLNHRTGVIGTLHYKVGDKIYPAVNTTPHSLALQGLFHEMVEEKCDTAIIEASSHALEIGRLWFTDVDCAIFTNLTREHLDFHQTMERYAYAKRLLFAQLGQEFRQGRPKLAIINEDDPYASLMAQGTSASVLTFSRKNPQATIYCKNMTHTISGMHFDLVYQSTTYPVFLPMSGEYNVSNYMAAFLCLTNSYGYSPEEVLAATKSFTGVEGRMQTIQVGQPFEAIVDFAHTTDAVENVLKELSERKTNHLIVLFGHSGGNRDSGARPEFGDILFRYADKIVFTADNPRNEPLDKIWSEMIQDHDEKPYWTIEDRAEAIEHAVSIAEAKDIILFAGKGGEGVQIIGDTEYPYNEAQVVEQALQKYYSH</sequence>
<comment type="PTM">
    <text evidence="8">Carboxylation is probably crucial for Mg(2+) binding and, consequently, for the gamma-phosphate positioning of ATP.</text>
</comment>
<keyword evidence="3 8" id="KW-0132">Cell division</keyword>
<name>A0A2N6SPA3_9LACT</name>
<evidence type="ECO:0000256" key="8">
    <source>
        <dbReference type="HAMAP-Rule" id="MF_00208"/>
    </source>
</evidence>
<dbReference type="SUPFAM" id="SSF53623">
    <property type="entry name" value="MurD-like peptide ligases, catalytic domain"/>
    <property type="match status" value="1"/>
</dbReference>
<keyword evidence="8" id="KW-0460">Magnesium</keyword>
<dbReference type="AlphaFoldDB" id="A0A2N6SPA3"/>
<dbReference type="InterPro" id="IPR005761">
    <property type="entry name" value="UDP-N-AcMur-Glu-dNH2Pim_ligase"/>
</dbReference>
<dbReference type="GO" id="GO:0071555">
    <property type="term" value="P:cell wall organization"/>
    <property type="evidence" value="ECO:0007669"/>
    <property type="project" value="UniProtKB-KW"/>
</dbReference>
<keyword evidence="8" id="KW-0067">ATP-binding</keyword>
<keyword evidence="4 8" id="KW-0133">Cell shape</keyword>
<evidence type="ECO:0000256" key="3">
    <source>
        <dbReference type="ARBA" id="ARBA00022618"/>
    </source>
</evidence>
<accession>A0A2N6SPA3</accession>
<dbReference type="SUPFAM" id="SSF63418">
    <property type="entry name" value="MurE/MurF N-terminal domain"/>
    <property type="match status" value="1"/>
</dbReference>
<dbReference type="EC" id="6.3.2.13" evidence="8"/>
<comment type="function">
    <text evidence="8">Catalyzes the addition of meso-diaminopimelic acid to the nucleotide precursor UDP-N-acetylmuramoyl-L-alanyl-D-glutamate (UMAG) in the biosynthesis of bacterial cell-wall peptidoglycan.</text>
</comment>
<comment type="caution">
    <text evidence="8">Lacks conserved residue(s) required for the propagation of feature annotation.</text>
</comment>
<dbReference type="InterPro" id="IPR035911">
    <property type="entry name" value="MurE/MurF_N"/>
</dbReference>
<dbReference type="STRING" id="84521.SAMN04487994_10189"/>
<dbReference type="InterPro" id="IPR004101">
    <property type="entry name" value="Mur_ligase_C"/>
</dbReference>
<dbReference type="Proteomes" id="UP000235682">
    <property type="component" value="Unassembled WGS sequence"/>
</dbReference>
<keyword evidence="8 13" id="KW-0436">Ligase</keyword>
<feature type="domain" description="Mur ligase central" evidence="12">
    <location>
        <begin position="114"/>
        <end position="320"/>
    </location>
</feature>
<comment type="pathway">
    <text evidence="1 8 9">Cell wall biogenesis; peptidoglycan biosynthesis.</text>
</comment>
<gene>
    <name evidence="8" type="primary">murE</name>
    <name evidence="13" type="ORF">CJ205_02195</name>
</gene>
<evidence type="ECO:0000259" key="11">
    <source>
        <dbReference type="Pfam" id="PF02875"/>
    </source>
</evidence>
<dbReference type="EMBL" id="PNHE01000005">
    <property type="protein sequence ID" value="PMC58882.1"/>
    <property type="molecule type" value="Genomic_DNA"/>
</dbReference>
<protein>
    <recommendedName>
        <fullName evidence="8">UDP-N-acetylmuramoyl-L-alanyl-D-glutamate--2,6-diaminopimelate ligase</fullName>
        <ecNumber evidence="8">6.3.2.13</ecNumber>
    </recommendedName>
    <alternativeName>
        <fullName evidence="8">Meso-A2pm-adding enzyme</fullName>
    </alternativeName>
    <alternativeName>
        <fullName evidence="8">Meso-diaminopimelate-adding enzyme</fullName>
    </alternativeName>
    <alternativeName>
        <fullName evidence="8">UDP-MurNAc-L-Ala-D-Glu:meso-diaminopimelate ligase</fullName>
    </alternativeName>
    <alternativeName>
        <fullName evidence="8">UDP-MurNAc-tripeptide synthetase</fullName>
    </alternativeName>
    <alternativeName>
        <fullName evidence="8">UDP-N-acetylmuramyl-tripeptide synthetase</fullName>
    </alternativeName>
</protein>
<feature type="binding site" evidence="8">
    <location>
        <position position="34"/>
    </location>
    <ligand>
        <name>UDP-N-acetyl-alpha-D-muramoyl-L-alanyl-D-glutamate</name>
        <dbReference type="ChEBI" id="CHEBI:83900"/>
    </ligand>
</feature>
<evidence type="ECO:0000256" key="1">
    <source>
        <dbReference type="ARBA" id="ARBA00004752"/>
    </source>
</evidence>
<feature type="modified residue" description="N6-carboxylysine" evidence="8">
    <location>
        <position position="225"/>
    </location>
</feature>
<dbReference type="InterPro" id="IPR036615">
    <property type="entry name" value="Mur_ligase_C_dom_sf"/>
</dbReference>
<feature type="binding site" evidence="8">
    <location>
        <position position="193"/>
    </location>
    <ligand>
        <name>UDP-N-acetyl-alpha-D-muramoyl-L-alanyl-D-glutamate</name>
        <dbReference type="ChEBI" id="CHEBI:83900"/>
    </ligand>
</feature>
<dbReference type="NCBIfam" id="NF001126">
    <property type="entry name" value="PRK00139.1-4"/>
    <property type="match status" value="1"/>
</dbReference>
<feature type="binding site" evidence="8">
    <location>
        <position position="157"/>
    </location>
    <ligand>
        <name>UDP-N-acetyl-alpha-D-muramoyl-L-alanyl-D-glutamate</name>
        <dbReference type="ChEBI" id="CHEBI:83900"/>
    </ligand>
</feature>